<reference evidence="3 4" key="1">
    <citation type="submission" date="2019-08" db="EMBL/GenBank/DDBJ databases">
        <title>Gluconobacter frateurii HD924 genome.</title>
        <authorList>
            <person name="Liu Y."/>
            <person name="Zhang P."/>
        </authorList>
    </citation>
    <scope>NUCLEOTIDE SEQUENCE [LARGE SCALE GENOMIC DNA]</scope>
    <source>
        <strain evidence="3 4">HD924</strain>
    </source>
</reference>
<feature type="compositionally biased region" description="Basic residues" evidence="1">
    <location>
        <begin position="39"/>
        <end position="54"/>
    </location>
</feature>
<dbReference type="Gene3D" id="2.170.16.10">
    <property type="entry name" value="Hedgehog/Intein (Hint) domain"/>
    <property type="match status" value="1"/>
</dbReference>
<dbReference type="AlphaFoldDB" id="A0AAP9ESI1"/>
<dbReference type="InterPro" id="IPR028992">
    <property type="entry name" value="Hedgehog/Intein_dom"/>
</dbReference>
<dbReference type="EMBL" id="CP043043">
    <property type="protein sequence ID" value="QEH96628.1"/>
    <property type="molecule type" value="Genomic_DNA"/>
</dbReference>
<accession>A0AAP9ESI1</accession>
<evidence type="ECO:0000256" key="1">
    <source>
        <dbReference type="SAM" id="MobiDB-lite"/>
    </source>
</evidence>
<name>A0AAP9ESI1_GLUTH</name>
<feature type="compositionally biased region" description="Low complexity" evidence="1">
    <location>
        <begin position="22"/>
        <end position="34"/>
    </location>
</feature>
<dbReference type="Pfam" id="PF13403">
    <property type="entry name" value="Hint_2"/>
    <property type="match status" value="1"/>
</dbReference>
<sequence>MPQKTSHGSNASRVRSSRHFSSHSSSGSPHTSPSARHNGYNHHHTASQRHHGKHPAACSPSRRAKDATHPAASENFTEACFLPGSLIATPEGERRVESLAINDLVLTSEGLPEKLVWVGKSQCTVRPDLADDLAGWPIRIRTGAIADHLPHTDLLVTAEHCIFLNGGLIPARMLVNGISIMWDRSIRSYEYFHIETEPHALISANGLLTESYFDTGDRKVFQQAGQIAALRSIQKDWEKDAAAPLVTSRSQTEDVWKAIAARAGVEGFEACTTTDPSLHLILPDGTRLYPSRESGGYVIFTLPHAVRSLRLVSRAARPCDVTGPFIDDRRTLGVLIRDIILFDASRTRKVTDHLMPPEPTSGWMADEPPGQGWTDGDAALHINTEGPSTLALEIIGGGPYILSEPRSQIRRTA</sequence>
<feature type="region of interest" description="Disordered" evidence="1">
    <location>
        <begin position="1"/>
        <end position="70"/>
    </location>
</feature>
<dbReference type="KEGG" id="gti:FXF46_10190"/>
<evidence type="ECO:0000259" key="2">
    <source>
        <dbReference type="Pfam" id="PF13403"/>
    </source>
</evidence>
<protein>
    <submittedName>
        <fullName evidence="3">Hint domain-containing protein</fullName>
    </submittedName>
</protein>
<proteinExistence type="predicted"/>
<evidence type="ECO:0000313" key="3">
    <source>
        <dbReference type="EMBL" id="QEH96628.1"/>
    </source>
</evidence>
<feature type="compositionally biased region" description="Polar residues" evidence="1">
    <location>
        <begin position="1"/>
        <end position="11"/>
    </location>
</feature>
<dbReference type="SUPFAM" id="SSF51294">
    <property type="entry name" value="Hedgehog/intein (Hint) domain"/>
    <property type="match status" value="1"/>
</dbReference>
<dbReference type="InterPro" id="IPR036844">
    <property type="entry name" value="Hint_dom_sf"/>
</dbReference>
<feature type="domain" description="Hedgehog/Intein (Hint)" evidence="2">
    <location>
        <begin position="80"/>
        <end position="215"/>
    </location>
</feature>
<organism evidence="3 4">
    <name type="scientific">Gluconobacter thailandicus</name>
    <dbReference type="NCBI Taxonomy" id="257438"/>
    <lineage>
        <taxon>Bacteria</taxon>
        <taxon>Pseudomonadati</taxon>
        <taxon>Pseudomonadota</taxon>
        <taxon>Alphaproteobacteria</taxon>
        <taxon>Acetobacterales</taxon>
        <taxon>Acetobacteraceae</taxon>
        <taxon>Gluconobacter</taxon>
    </lineage>
</organism>
<gene>
    <name evidence="3" type="ORF">FXF46_10190</name>
</gene>
<evidence type="ECO:0000313" key="4">
    <source>
        <dbReference type="Proteomes" id="UP000323560"/>
    </source>
</evidence>
<dbReference type="Proteomes" id="UP000323560">
    <property type="component" value="Chromosome"/>
</dbReference>